<accession>Q2T4L6</accession>
<dbReference type="HOGENOM" id="CLU_3213616_0_0_4"/>
<dbReference type="Proteomes" id="UP000001930">
    <property type="component" value="Chromosome II"/>
</dbReference>
<organism evidence="1 2">
    <name type="scientific">Burkholderia thailandensis (strain ATCC 700388 / DSM 13276 / CCUG 48851 / CIP 106301 / E264)</name>
    <dbReference type="NCBI Taxonomy" id="271848"/>
    <lineage>
        <taxon>Bacteria</taxon>
        <taxon>Pseudomonadati</taxon>
        <taxon>Pseudomonadota</taxon>
        <taxon>Betaproteobacteria</taxon>
        <taxon>Burkholderiales</taxon>
        <taxon>Burkholderiaceae</taxon>
        <taxon>Burkholderia</taxon>
        <taxon>pseudomallei group</taxon>
    </lineage>
</organism>
<gene>
    <name evidence="1" type="ordered locus">BTH_II1689</name>
</gene>
<keyword evidence="2" id="KW-1185">Reference proteome</keyword>
<name>Q2T4L6_BURTA</name>
<dbReference type="EMBL" id="CP000085">
    <property type="protein sequence ID" value="ABC35899.1"/>
    <property type="molecule type" value="Genomic_DNA"/>
</dbReference>
<evidence type="ECO:0000313" key="1">
    <source>
        <dbReference type="EMBL" id="ABC35899.1"/>
    </source>
</evidence>
<dbReference type="KEGG" id="bte:BTH_II1689"/>
<dbReference type="AlphaFoldDB" id="Q2T4L6"/>
<sequence length="44" mass="4865">MPDSRGHSAEAADFLDYARMFGGASSRDAARLREHSRSEPTARQ</sequence>
<reference evidence="1 2" key="1">
    <citation type="journal article" date="2005" name="BMC Genomics">
        <title>Bacterial genome adaptation to niches: divergence of the potential virulence genes in three Burkholderia species of different survival strategies.</title>
        <authorList>
            <person name="Kim H.S."/>
            <person name="Schell M.A."/>
            <person name="Yu Y."/>
            <person name="Ulrich R.L."/>
            <person name="Sarria S.H."/>
            <person name="Nierman W.C."/>
            <person name="DeShazer D."/>
        </authorList>
    </citation>
    <scope>NUCLEOTIDE SEQUENCE [LARGE SCALE GENOMIC DNA]</scope>
    <source>
        <strain evidence="2">ATCC 700388 / DSM 13276 / CCUG 48851 / CIP 106301 / E264</strain>
    </source>
</reference>
<protein>
    <submittedName>
        <fullName evidence="1">Uncharacterized protein</fullName>
    </submittedName>
</protein>
<proteinExistence type="predicted"/>
<evidence type="ECO:0000313" key="2">
    <source>
        <dbReference type="Proteomes" id="UP000001930"/>
    </source>
</evidence>